<gene>
    <name evidence="1" type="ORF">BQ8482_380160</name>
</gene>
<reference evidence="2" key="1">
    <citation type="submission" date="2016-12" db="EMBL/GenBank/DDBJ databases">
        <authorList>
            <person name="Brunel B."/>
        </authorList>
    </citation>
    <scope>NUCLEOTIDE SEQUENCE [LARGE SCALE GENOMIC DNA]</scope>
</reference>
<dbReference type="EMBL" id="FUIG01000046">
    <property type="protein sequence ID" value="SJM33977.1"/>
    <property type="molecule type" value="Genomic_DNA"/>
</dbReference>
<sequence>MRTFPLKASFSRRQQVLPERARLGQVRPALPALPERARLALRPWALRPWVLQPWALQPLHRGPFRRPIAHSRLHELLPWEWRKPSLACAALPMTG</sequence>
<name>A0A2P9ASA7_9HYPH</name>
<evidence type="ECO:0000313" key="2">
    <source>
        <dbReference type="Proteomes" id="UP000245698"/>
    </source>
</evidence>
<evidence type="ECO:0000313" key="1">
    <source>
        <dbReference type="EMBL" id="SJM33977.1"/>
    </source>
</evidence>
<dbReference type="Proteomes" id="UP000245698">
    <property type="component" value="Unassembled WGS sequence"/>
</dbReference>
<protein>
    <submittedName>
        <fullName evidence="1">Uncharacterized protein</fullName>
    </submittedName>
</protein>
<dbReference type="AlphaFoldDB" id="A0A2P9ASA7"/>
<organism evidence="1 2">
    <name type="scientific">Mesorhizobium delmotii</name>
    <dbReference type="NCBI Taxonomy" id="1631247"/>
    <lineage>
        <taxon>Bacteria</taxon>
        <taxon>Pseudomonadati</taxon>
        <taxon>Pseudomonadota</taxon>
        <taxon>Alphaproteobacteria</taxon>
        <taxon>Hyphomicrobiales</taxon>
        <taxon>Phyllobacteriaceae</taxon>
        <taxon>Mesorhizobium</taxon>
    </lineage>
</organism>
<proteinExistence type="predicted"/>
<accession>A0A2P9ASA7</accession>
<keyword evidence="2" id="KW-1185">Reference proteome</keyword>